<dbReference type="PROSITE" id="PS51379">
    <property type="entry name" value="4FE4S_FER_2"/>
    <property type="match status" value="1"/>
</dbReference>
<dbReference type="InterPro" id="IPR001080">
    <property type="entry name" value="3Fe4S_ferredoxin"/>
</dbReference>
<keyword evidence="3 6" id="KW-0249">Electron transport</keyword>
<dbReference type="PRINTS" id="PR00352">
    <property type="entry name" value="3FE4SFRDOXIN"/>
</dbReference>
<dbReference type="InterPro" id="IPR017896">
    <property type="entry name" value="4Fe4S_Fe-S-bd"/>
</dbReference>
<evidence type="ECO:0000259" key="7">
    <source>
        <dbReference type="PROSITE" id="PS51379"/>
    </source>
</evidence>
<sequence>MYATVESDCIGCGSCEAVCPEIFRMNDDGLAEAYVNPVPSELEEKAKEAADMCPVNVIILE</sequence>
<evidence type="ECO:0000256" key="5">
    <source>
        <dbReference type="ARBA" id="ARBA00023014"/>
    </source>
</evidence>
<comment type="function">
    <text evidence="6">Ferredoxins are iron-sulfur proteins that transfer electrons in a wide variety of metabolic reactions.</text>
</comment>
<evidence type="ECO:0000256" key="2">
    <source>
        <dbReference type="ARBA" id="ARBA00022723"/>
    </source>
</evidence>
<dbReference type="PROSITE" id="PS00198">
    <property type="entry name" value="4FE4S_FER_1"/>
    <property type="match status" value="1"/>
</dbReference>
<dbReference type="Gene3D" id="3.30.70.20">
    <property type="match status" value="1"/>
</dbReference>
<dbReference type="InterPro" id="IPR051269">
    <property type="entry name" value="Fe-S_cluster_ET"/>
</dbReference>
<protein>
    <recommendedName>
        <fullName evidence="6">Ferredoxin</fullName>
    </recommendedName>
</protein>
<evidence type="ECO:0000313" key="9">
    <source>
        <dbReference type="Proteomes" id="UP000553059"/>
    </source>
</evidence>
<dbReference type="EMBL" id="DUTF01000168">
    <property type="protein sequence ID" value="HHY26590.1"/>
    <property type="molecule type" value="Genomic_DNA"/>
</dbReference>
<keyword evidence="1 6" id="KW-0813">Transport</keyword>
<dbReference type="InterPro" id="IPR017900">
    <property type="entry name" value="4Fe4S_Fe_S_CS"/>
</dbReference>
<name>A0A7C6Z420_9FIRM</name>
<reference evidence="8 9" key="1">
    <citation type="journal article" date="2020" name="Biotechnol. Biofuels">
        <title>New insights from the biogas microbiome by comprehensive genome-resolved metagenomics of nearly 1600 species originating from multiple anaerobic digesters.</title>
        <authorList>
            <person name="Campanaro S."/>
            <person name="Treu L."/>
            <person name="Rodriguez-R L.M."/>
            <person name="Kovalovszki A."/>
            <person name="Ziels R.M."/>
            <person name="Maus I."/>
            <person name="Zhu X."/>
            <person name="Kougias P.G."/>
            <person name="Basile A."/>
            <person name="Luo G."/>
            <person name="Schluter A."/>
            <person name="Konstantinidis K.T."/>
            <person name="Angelidaki I."/>
        </authorList>
    </citation>
    <scope>NUCLEOTIDE SEQUENCE [LARGE SCALE GENOMIC DNA]</scope>
    <source>
        <strain evidence="8">AS05jafATM_4</strain>
    </source>
</reference>
<proteinExistence type="predicted"/>
<keyword evidence="5 6" id="KW-0411">Iron-sulfur</keyword>
<evidence type="ECO:0000256" key="1">
    <source>
        <dbReference type="ARBA" id="ARBA00022448"/>
    </source>
</evidence>
<accession>A0A7C6Z420</accession>
<evidence type="ECO:0000256" key="3">
    <source>
        <dbReference type="ARBA" id="ARBA00022982"/>
    </source>
</evidence>
<dbReference type="Proteomes" id="UP000553059">
    <property type="component" value="Unassembled WGS sequence"/>
</dbReference>
<dbReference type="Pfam" id="PF13370">
    <property type="entry name" value="Fer4_13"/>
    <property type="match status" value="1"/>
</dbReference>
<dbReference type="GO" id="GO:0009055">
    <property type="term" value="F:electron transfer activity"/>
    <property type="evidence" value="ECO:0007669"/>
    <property type="project" value="UniProtKB-UniRule"/>
</dbReference>
<dbReference type="AlphaFoldDB" id="A0A7C6Z420"/>
<gene>
    <name evidence="8" type="ORF">GX523_07545</name>
</gene>
<dbReference type="PANTHER" id="PTHR36923">
    <property type="entry name" value="FERREDOXIN"/>
    <property type="match status" value="1"/>
</dbReference>
<evidence type="ECO:0000256" key="4">
    <source>
        <dbReference type="ARBA" id="ARBA00023004"/>
    </source>
</evidence>
<dbReference type="SUPFAM" id="SSF54862">
    <property type="entry name" value="4Fe-4S ferredoxins"/>
    <property type="match status" value="1"/>
</dbReference>
<dbReference type="GO" id="GO:0051536">
    <property type="term" value="F:iron-sulfur cluster binding"/>
    <property type="evidence" value="ECO:0007669"/>
    <property type="project" value="UniProtKB-KW"/>
</dbReference>
<evidence type="ECO:0000256" key="6">
    <source>
        <dbReference type="RuleBase" id="RU368020"/>
    </source>
</evidence>
<keyword evidence="4 6" id="KW-0408">Iron</keyword>
<keyword evidence="2 6" id="KW-0479">Metal-binding</keyword>
<dbReference type="GO" id="GO:0005506">
    <property type="term" value="F:iron ion binding"/>
    <property type="evidence" value="ECO:0007669"/>
    <property type="project" value="UniProtKB-UniRule"/>
</dbReference>
<dbReference type="PANTHER" id="PTHR36923:SF3">
    <property type="entry name" value="FERREDOXIN"/>
    <property type="match status" value="1"/>
</dbReference>
<evidence type="ECO:0000313" key="8">
    <source>
        <dbReference type="EMBL" id="HHY26590.1"/>
    </source>
</evidence>
<comment type="caution">
    <text evidence="8">The sequence shown here is derived from an EMBL/GenBank/DDBJ whole genome shotgun (WGS) entry which is preliminary data.</text>
</comment>
<organism evidence="8 9">
    <name type="scientific">Desulfitobacterium dehalogenans</name>
    <dbReference type="NCBI Taxonomy" id="36854"/>
    <lineage>
        <taxon>Bacteria</taxon>
        <taxon>Bacillati</taxon>
        <taxon>Bacillota</taxon>
        <taxon>Clostridia</taxon>
        <taxon>Eubacteriales</taxon>
        <taxon>Desulfitobacteriaceae</taxon>
        <taxon>Desulfitobacterium</taxon>
    </lineage>
</organism>
<feature type="domain" description="4Fe-4S ferredoxin-type" evidence="7">
    <location>
        <begin position="1"/>
        <end position="28"/>
    </location>
</feature>